<gene>
    <name evidence="1" type="ORF">HPB50_018542</name>
</gene>
<organism evidence="1 2">
    <name type="scientific">Hyalomma asiaticum</name>
    <name type="common">Tick</name>
    <dbReference type="NCBI Taxonomy" id="266040"/>
    <lineage>
        <taxon>Eukaryota</taxon>
        <taxon>Metazoa</taxon>
        <taxon>Ecdysozoa</taxon>
        <taxon>Arthropoda</taxon>
        <taxon>Chelicerata</taxon>
        <taxon>Arachnida</taxon>
        <taxon>Acari</taxon>
        <taxon>Parasitiformes</taxon>
        <taxon>Ixodida</taxon>
        <taxon>Ixodoidea</taxon>
        <taxon>Ixodidae</taxon>
        <taxon>Hyalomminae</taxon>
        <taxon>Hyalomma</taxon>
    </lineage>
</organism>
<protein>
    <submittedName>
        <fullName evidence="1">Uncharacterized protein</fullName>
    </submittedName>
</protein>
<name>A0ACB7TIK9_HYAAI</name>
<dbReference type="EMBL" id="CM023481">
    <property type="protein sequence ID" value="KAH6947387.1"/>
    <property type="molecule type" value="Genomic_DNA"/>
</dbReference>
<dbReference type="Proteomes" id="UP000821845">
    <property type="component" value="Chromosome 1"/>
</dbReference>
<evidence type="ECO:0000313" key="2">
    <source>
        <dbReference type="Proteomes" id="UP000821845"/>
    </source>
</evidence>
<evidence type="ECO:0000313" key="1">
    <source>
        <dbReference type="EMBL" id="KAH6947387.1"/>
    </source>
</evidence>
<proteinExistence type="predicted"/>
<comment type="caution">
    <text evidence="1">The sequence shown here is derived from an EMBL/GenBank/DDBJ whole genome shotgun (WGS) entry which is preliminary data.</text>
</comment>
<sequence>MGGKGVVVDAGVPRYSRRRDSDLRAGTHVDAATVHAKYRHSRRNPLPMQASAIPEGSHLRATSGGIEDHYIGLMSLTPSKRCDAPSHDDRLITHFTPRSSTSP</sequence>
<keyword evidence="2" id="KW-1185">Reference proteome</keyword>
<accession>A0ACB7TIK9</accession>
<reference evidence="1" key="1">
    <citation type="submission" date="2020-05" db="EMBL/GenBank/DDBJ databases">
        <title>Large-scale comparative analyses of tick genomes elucidate their genetic diversity and vector capacities.</title>
        <authorList>
            <person name="Jia N."/>
            <person name="Wang J."/>
            <person name="Shi W."/>
            <person name="Du L."/>
            <person name="Sun Y."/>
            <person name="Zhan W."/>
            <person name="Jiang J."/>
            <person name="Wang Q."/>
            <person name="Zhang B."/>
            <person name="Ji P."/>
            <person name="Sakyi L.B."/>
            <person name="Cui X."/>
            <person name="Yuan T."/>
            <person name="Jiang B."/>
            <person name="Yang W."/>
            <person name="Lam T.T.-Y."/>
            <person name="Chang Q."/>
            <person name="Ding S."/>
            <person name="Wang X."/>
            <person name="Zhu J."/>
            <person name="Ruan X."/>
            <person name="Zhao L."/>
            <person name="Wei J."/>
            <person name="Que T."/>
            <person name="Du C."/>
            <person name="Cheng J."/>
            <person name="Dai P."/>
            <person name="Han X."/>
            <person name="Huang E."/>
            <person name="Gao Y."/>
            <person name="Liu J."/>
            <person name="Shao H."/>
            <person name="Ye R."/>
            <person name="Li L."/>
            <person name="Wei W."/>
            <person name="Wang X."/>
            <person name="Wang C."/>
            <person name="Yang T."/>
            <person name="Huo Q."/>
            <person name="Li W."/>
            <person name="Guo W."/>
            <person name="Chen H."/>
            <person name="Zhou L."/>
            <person name="Ni X."/>
            <person name="Tian J."/>
            <person name="Zhou Y."/>
            <person name="Sheng Y."/>
            <person name="Liu T."/>
            <person name="Pan Y."/>
            <person name="Xia L."/>
            <person name="Li J."/>
            <person name="Zhao F."/>
            <person name="Cao W."/>
        </authorList>
    </citation>
    <scope>NUCLEOTIDE SEQUENCE</scope>
    <source>
        <strain evidence="1">Hyas-2018</strain>
    </source>
</reference>